<accession>A0A1I5DCW4</accession>
<dbReference type="SUPFAM" id="SSF52172">
    <property type="entry name" value="CheY-like"/>
    <property type="match status" value="1"/>
</dbReference>
<evidence type="ECO:0000256" key="2">
    <source>
        <dbReference type="ARBA" id="ARBA00023012"/>
    </source>
</evidence>
<reference evidence="6 7" key="1">
    <citation type="submission" date="2016-10" db="EMBL/GenBank/DDBJ databases">
        <authorList>
            <person name="de Groot N.N."/>
        </authorList>
    </citation>
    <scope>NUCLEOTIDE SEQUENCE [LARGE SCALE GENOMIC DNA]</scope>
    <source>
        <strain evidence="6 7">CGMCC 1.9157</strain>
    </source>
</reference>
<keyword evidence="1 3" id="KW-0597">Phosphoprotein</keyword>
<keyword evidence="7" id="KW-1185">Reference proteome</keyword>
<evidence type="ECO:0000259" key="5">
    <source>
        <dbReference type="PROSITE" id="PS50110"/>
    </source>
</evidence>
<dbReference type="Pfam" id="PF00072">
    <property type="entry name" value="Response_reg"/>
    <property type="match status" value="1"/>
</dbReference>
<gene>
    <name evidence="6" type="ORF">SAMN04488056_102559</name>
</gene>
<dbReference type="Proteomes" id="UP000199236">
    <property type="component" value="Unassembled WGS sequence"/>
</dbReference>
<name>A0A1I5DCW4_9HYPH</name>
<dbReference type="AlphaFoldDB" id="A0A1I5DCW4"/>
<dbReference type="PANTHER" id="PTHR44591:SF14">
    <property type="entry name" value="PROTEIN PILG"/>
    <property type="match status" value="1"/>
</dbReference>
<dbReference type="InterPro" id="IPR050595">
    <property type="entry name" value="Bact_response_regulator"/>
</dbReference>
<evidence type="ECO:0000256" key="1">
    <source>
        <dbReference type="ARBA" id="ARBA00022553"/>
    </source>
</evidence>
<dbReference type="Gene3D" id="3.40.50.2300">
    <property type="match status" value="1"/>
</dbReference>
<proteinExistence type="predicted"/>
<feature type="region of interest" description="Disordered" evidence="4">
    <location>
        <begin position="145"/>
        <end position="172"/>
    </location>
</feature>
<feature type="modified residue" description="4-aspartylphosphate" evidence="3">
    <location>
        <position position="60"/>
    </location>
</feature>
<dbReference type="PANTHER" id="PTHR44591">
    <property type="entry name" value="STRESS RESPONSE REGULATOR PROTEIN 1"/>
    <property type="match status" value="1"/>
</dbReference>
<dbReference type="EMBL" id="FOVR01000002">
    <property type="protein sequence ID" value="SFN97088.1"/>
    <property type="molecule type" value="Genomic_DNA"/>
</dbReference>
<dbReference type="GO" id="GO:0000160">
    <property type="term" value="P:phosphorelay signal transduction system"/>
    <property type="evidence" value="ECO:0007669"/>
    <property type="project" value="UniProtKB-KW"/>
</dbReference>
<evidence type="ECO:0000256" key="3">
    <source>
        <dbReference type="PROSITE-ProRule" id="PRU00169"/>
    </source>
</evidence>
<feature type="domain" description="Response regulatory" evidence="5">
    <location>
        <begin position="10"/>
        <end position="128"/>
    </location>
</feature>
<evidence type="ECO:0000256" key="4">
    <source>
        <dbReference type="SAM" id="MobiDB-lite"/>
    </source>
</evidence>
<dbReference type="STRING" id="655353.SAMN04488056_102559"/>
<dbReference type="InterPro" id="IPR011006">
    <property type="entry name" value="CheY-like_superfamily"/>
</dbReference>
<sequence>MPVTVLSALRVLVIEDSAYMRTIIRTILQGLGVREIFEAEDGGVGLEKLEQLSPDLLIIDWVLPILDGPELVRLVRNPNHPMGTVPIIMISSYAEKHRIMEAKQLGVHEFLRKPFSAKDMYLRIVAATSMDRPFVRTDNYYGPAPRESVTRRAGDGTTDLGQSGVSVPTAFA</sequence>
<dbReference type="RefSeq" id="WP_175527947.1">
    <property type="nucleotide sequence ID" value="NZ_FOVR01000002.1"/>
</dbReference>
<organism evidence="6 7">
    <name type="scientific">Cohaesibacter marisflavi</name>
    <dbReference type="NCBI Taxonomy" id="655353"/>
    <lineage>
        <taxon>Bacteria</taxon>
        <taxon>Pseudomonadati</taxon>
        <taxon>Pseudomonadota</taxon>
        <taxon>Alphaproteobacteria</taxon>
        <taxon>Hyphomicrobiales</taxon>
        <taxon>Cohaesibacteraceae</taxon>
    </lineage>
</organism>
<dbReference type="InterPro" id="IPR001789">
    <property type="entry name" value="Sig_transdc_resp-reg_receiver"/>
</dbReference>
<evidence type="ECO:0000313" key="6">
    <source>
        <dbReference type="EMBL" id="SFN97088.1"/>
    </source>
</evidence>
<evidence type="ECO:0000313" key="7">
    <source>
        <dbReference type="Proteomes" id="UP000199236"/>
    </source>
</evidence>
<dbReference type="SMART" id="SM00448">
    <property type="entry name" value="REC"/>
    <property type="match status" value="1"/>
</dbReference>
<protein>
    <submittedName>
        <fullName evidence="6">CheY chemotaxis protein or a CheY-like REC (Receiver) domain</fullName>
    </submittedName>
</protein>
<dbReference type="PROSITE" id="PS50110">
    <property type="entry name" value="RESPONSE_REGULATORY"/>
    <property type="match status" value="1"/>
</dbReference>
<keyword evidence="2" id="KW-0902">Two-component regulatory system</keyword>